<evidence type="ECO:0000259" key="1">
    <source>
        <dbReference type="Pfam" id="PF05699"/>
    </source>
</evidence>
<sequence>MSISSNIYILGSCIFNTSKKKCTADVQTCIIEIKNLSTQLSAMRNDQNIITKCCESAMELNNELQYTDKDVNSLKNLTFEILDSIIIQNEVRLQDFPVLKFIELANNSEFKNYKKHFPIEKLNQLLKVFPGVFEQERLQNELKVIYNDNNKHLQPKELLNYIIKAELQEVYVELTKLLQLILCIPITTASSERSMSTLKRIKTFLRNTMTHDRFSNLCTMVTEKKMLSELVTDPIFIDNVIDLFSKTKNKKINLTYKLT</sequence>
<dbReference type="GO" id="GO:0046983">
    <property type="term" value="F:protein dimerization activity"/>
    <property type="evidence" value="ECO:0007669"/>
    <property type="project" value="InterPro"/>
</dbReference>
<feature type="domain" description="HAT C-terminal dimerisation" evidence="1">
    <location>
        <begin position="152"/>
        <end position="224"/>
    </location>
</feature>
<gene>
    <name evidence="2" type="primary">ZMYM1_37</name>
    <name evidence="2" type="ORF">g.91847</name>
</gene>
<proteinExistence type="predicted"/>
<accession>A0A2S2QVP3</accession>
<dbReference type="EMBL" id="GGMS01012634">
    <property type="protein sequence ID" value="MBY81837.1"/>
    <property type="molecule type" value="Transcribed_RNA"/>
</dbReference>
<protein>
    <submittedName>
        <fullName evidence="2">Zinc finger MYM-type protein 1</fullName>
    </submittedName>
</protein>
<name>A0A2S2QVP3_9HEMI</name>
<dbReference type="PANTHER" id="PTHR45749:SF21">
    <property type="entry name" value="DUF4371 DOMAIN-CONTAINING PROTEIN"/>
    <property type="match status" value="1"/>
</dbReference>
<dbReference type="InterPro" id="IPR008906">
    <property type="entry name" value="HATC_C_dom"/>
</dbReference>
<dbReference type="PANTHER" id="PTHR45749">
    <property type="match status" value="1"/>
</dbReference>
<dbReference type="OrthoDB" id="6601492at2759"/>
<reference evidence="2" key="1">
    <citation type="submission" date="2018-04" db="EMBL/GenBank/DDBJ databases">
        <title>Transcriptome assembly of Sipha flava.</title>
        <authorList>
            <person name="Scully E.D."/>
            <person name="Geib S.M."/>
            <person name="Palmer N.A."/>
            <person name="Koch K."/>
            <person name="Bradshaw J."/>
            <person name="Heng-Moss T."/>
            <person name="Sarath G."/>
        </authorList>
    </citation>
    <scope>NUCLEOTIDE SEQUENCE</scope>
</reference>
<organism evidence="2">
    <name type="scientific">Sipha flava</name>
    <name type="common">yellow sugarcane aphid</name>
    <dbReference type="NCBI Taxonomy" id="143950"/>
    <lineage>
        <taxon>Eukaryota</taxon>
        <taxon>Metazoa</taxon>
        <taxon>Ecdysozoa</taxon>
        <taxon>Arthropoda</taxon>
        <taxon>Hexapoda</taxon>
        <taxon>Insecta</taxon>
        <taxon>Pterygota</taxon>
        <taxon>Neoptera</taxon>
        <taxon>Paraneoptera</taxon>
        <taxon>Hemiptera</taxon>
        <taxon>Sternorrhyncha</taxon>
        <taxon>Aphidomorpha</taxon>
        <taxon>Aphidoidea</taxon>
        <taxon>Aphididae</taxon>
        <taxon>Sipha</taxon>
    </lineage>
</organism>
<evidence type="ECO:0000313" key="2">
    <source>
        <dbReference type="EMBL" id="MBY81837.1"/>
    </source>
</evidence>
<dbReference type="SUPFAM" id="SSF53098">
    <property type="entry name" value="Ribonuclease H-like"/>
    <property type="match status" value="1"/>
</dbReference>
<dbReference type="Pfam" id="PF05699">
    <property type="entry name" value="Dimer_Tnp_hAT"/>
    <property type="match status" value="1"/>
</dbReference>
<dbReference type="AlphaFoldDB" id="A0A2S2QVP3"/>
<dbReference type="InterPro" id="IPR012337">
    <property type="entry name" value="RNaseH-like_sf"/>
</dbReference>